<keyword evidence="2" id="KW-1185">Reference proteome</keyword>
<evidence type="ECO:0000313" key="2">
    <source>
        <dbReference type="Proteomes" id="UP001600888"/>
    </source>
</evidence>
<comment type="caution">
    <text evidence="1">The sequence shown here is derived from an EMBL/GenBank/DDBJ whole genome shotgun (WGS) entry which is preliminary data.</text>
</comment>
<name>A0ABR4EEM2_9PEZI</name>
<accession>A0ABR4EEM2</accession>
<reference evidence="1 2" key="1">
    <citation type="submission" date="2024-03" db="EMBL/GenBank/DDBJ databases">
        <title>A high-quality draft genome sequence of Diaporthe vaccinii, a causative agent of upright dieback and viscid rot disease in cranberry plants.</title>
        <authorList>
            <person name="Sarrasin M."/>
            <person name="Lang B.F."/>
            <person name="Burger G."/>
        </authorList>
    </citation>
    <scope>NUCLEOTIDE SEQUENCE [LARGE SCALE GENOMIC DNA]</scope>
    <source>
        <strain evidence="1 2">IS7</strain>
    </source>
</reference>
<organism evidence="1 2">
    <name type="scientific">Diaporthe vaccinii</name>
    <dbReference type="NCBI Taxonomy" id="105482"/>
    <lineage>
        <taxon>Eukaryota</taxon>
        <taxon>Fungi</taxon>
        <taxon>Dikarya</taxon>
        <taxon>Ascomycota</taxon>
        <taxon>Pezizomycotina</taxon>
        <taxon>Sordariomycetes</taxon>
        <taxon>Sordariomycetidae</taxon>
        <taxon>Diaporthales</taxon>
        <taxon>Diaporthaceae</taxon>
        <taxon>Diaporthe</taxon>
        <taxon>Diaporthe eres species complex</taxon>
    </lineage>
</organism>
<gene>
    <name evidence="1" type="ORF">FJTKL_12208</name>
</gene>
<proteinExistence type="predicted"/>
<dbReference type="Proteomes" id="UP001600888">
    <property type="component" value="Unassembled WGS sequence"/>
</dbReference>
<sequence length="263" mass="29495">MHDVPERLGSLESDLKQQIQVAEDIQNLVSGMSPALDSSSIDSLRAILDDYTSKMANLLQILDSVSSESHDGFFKRSWNALRALDKKNAMLSCCDQLAQKRSLLSIWFGKANMDLSHQVRDITEEGRDQIALLSRQVEANSTKIDAHQIELSRSIQATEINSNEVRVLATQQGSGRQEILAAVHETSSEIRNLGDDWQSLGTTMQEFRDILESNRELSRTEMVILFFTRSFGYTFTMRSIARDIGSPKLPGSFLPSSYADTME</sequence>
<evidence type="ECO:0000313" key="1">
    <source>
        <dbReference type="EMBL" id="KAL2280897.1"/>
    </source>
</evidence>
<protein>
    <recommendedName>
        <fullName evidence="3">Fungal N-terminal domain-containing protein</fullName>
    </recommendedName>
</protein>
<dbReference type="EMBL" id="JBAWTH010000062">
    <property type="protein sequence ID" value="KAL2280897.1"/>
    <property type="molecule type" value="Genomic_DNA"/>
</dbReference>
<evidence type="ECO:0008006" key="3">
    <source>
        <dbReference type="Google" id="ProtNLM"/>
    </source>
</evidence>